<keyword evidence="2" id="KW-1185">Reference proteome</keyword>
<reference evidence="1 2" key="1">
    <citation type="submission" date="2019-06" db="EMBL/GenBank/DDBJ databases">
        <title>A chromosomal-level reference genome of Carpinus fangiana (Coryloideae, Betulaceae).</title>
        <authorList>
            <person name="Yang X."/>
            <person name="Wang Z."/>
            <person name="Zhang L."/>
            <person name="Hao G."/>
            <person name="Liu J."/>
            <person name="Yang Y."/>
        </authorList>
    </citation>
    <scope>NUCLEOTIDE SEQUENCE [LARGE SCALE GENOMIC DNA]</scope>
    <source>
        <strain evidence="1">Cfa_2016G</strain>
        <tissue evidence="1">Leaf</tissue>
    </source>
</reference>
<dbReference type="Proteomes" id="UP000327013">
    <property type="component" value="Unassembled WGS sequence"/>
</dbReference>
<evidence type="ECO:0000313" key="2">
    <source>
        <dbReference type="Proteomes" id="UP000327013"/>
    </source>
</evidence>
<protein>
    <submittedName>
        <fullName evidence="1">Uncharacterized protein</fullName>
    </submittedName>
</protein>
<dbReference type="AlphaFoldDB" id="A0A5N6KPD8"/>
<sequence length="156" mass="16950">MACSEAMFLGTGDIRTFLRVAGLHWHSKAVEHEHEFGEVKPIEYARARASSLVTAARANPDGVRQGEFAAVSATEDQSLRRCDDGFCPETALNDALLSRRHPRVGGKHHGMVVLEVKAMIFSHACQVLSGKWPLVKPSIAPLASEPGKLLLQARLG</sequence>
<dbReference type="EMBL" id="VIBQ01000009">
    <property type="protein sequence ID" value="KAB8337023.1"/>
    <property type="molecule type" value="Genomic_DNA"/>
</dbReference>
<organism evidence="1 2">
    <name type="scientific">Carpinus fangiana</name>
    <dbReference type="NCBI Taxonomy" id="176857"/>
    <lineage>
        <taxon>Eukaryota</taxon>
        <taxon>Viridiplantae</taxon>
        <taxon>Streptophyta</taxon>
        <taxon>Embryophyta</taxon>
        <taxon>Tracheophyta</taxon>
        <taxon>Spermatophyta</taxon>
        <taxon>Magnoliopsida</taxon>
        <taxon>eudicotyledons</taxon>
        <taxon>Gunneridae</taxon>
        <taxon>Pentapetalae</taxon>
        <taxon>rosids</taxon>
        <taxon>fabids</taxon>
        <taxon>Fagales</taxon>
        <taxon>Betulaceae</taxon>
        <taxon>Carpinus</taxon>
    </lineage>
</organism>
<name>A0A5N6KPD8_9ROSI</name>
<comment type="caution">
    <text evidence="1">The sequence shown here is derived from an EMBL/GenBank/DDBJ whole genome shotgun (WGS) entry which is preliminary data.</text>
</comment>
<evidence type="ECO:0000313" key="1">
    <source>
        <dbReference type="EMBL" id="KAB8337023.1"/>
    </source>
</evidence>
<gene>
    <name evidence="1" type="ORF">FH972_021327</name>
</gene>
<proteinExistence type="predicted"/>
<accession>A0A5N6KPD8</accession>